<evidence type="ECO:0000256" key="8">
    <source>
        <dbReference type="ARBA" id="ARBA00022734"/>
    </source>
</evidence>
<evidence type="ECO:0000256" key="15">
    <source>
        <dbReference type="ARBA" id="ARBA00023170"/>
    </source>
</evidence>
<dbReference type="InterPro" id="IPR051343">
    <property type="entry name" value="G-type_lectin_kinases/EP1-like"/>
</dbReference>
<evidence type="ECO:0000256" key="3">
    <source>
        <dbReference type="ARBA" id="ARBA00022527"/>
    </source>
</evidence>
<dbReference type="GO" id="GO:0005524">
    <property type="term" value="F:ATP binding"/>
    <property type="evidence" value="ECO:0007669"/>
    <property type="project" value="UniProtKB-UniRule"/>
</dbReference>
<dbReference type="EC" id="2.7.11.1" evidence="2"/>
<evidence type="ECO:0000256" key="14">
    <source>
        <dbReference type="ARBA" id="ARBA00023157"/>
    </source>
</evidence>
<dbReference type="InterPro" id="IPR036426">
    <property type="entry name" value="Bulb-type_lectin_dom_sf"/>
</dbReference>
<evidence type="ECO:0000256" key="19">
    <source>
        <dbReference type="PROSITE-ProRule" id="PRU10141"/>
    </source>
</evidence>
<evidence type="ECO:0000256" key="2">
    <source>
        <dbReference type="ARBA" id="ARBA00012513"/>
    </source>
</evidence>
<keyword evidence="11 19" id="KW-0067">ATP-binding</keyword>
<evidence type="ECO:0000259" key="23">
    <source>
        <dbReference type="PROSITE" id="PS50011"/>
    </source>
</evidence>
<dbReference type="FunFam" id="3.30.200.20:FF:000059">
    <property type="entry name" value="S-receptor-like serine/threonine-protein kinase"/>
    <property type="match status" value="1"/>
</dbReference>
<dbReference type="Gene3D" id="3.30.200.20">
    <property type="entry name" value="Phosphorylase Kinase, domain 1"/>
    <property type="match status" value="1"/>
</dbReference>
<comment type="subcellular location">
    <subcellularLocation>
        <location evidence="1">Membrane</location>
        <topology evidence="1">Single-pass type I membrane protein</topology>
    </subcellularLocation>
</comment>
<feature type="chain" id="PRO_5042944287" description="non-specific serine/threonine protein kinase" evidence="22">
    <location>
        <begin position="32"/>
        <end position="652"/>
    </location>
</feature>
<dbReference type="Gene3D" id="1.10.510.10">
    <property type="entry name" value="Transferase(Phosphotransferase) domain 1"/>
    <property type="match status" value="1"/>
</dbReference>
<keyword evidence="10" id="KW-0418">Kinase</keyword>
<keyword evidence="13 21" id="KW-0472">Membrane</keyword>
<reference evidence="25 26" key="1">
    <citation type="submission" date="2024-02" db="EMBL/GenBank/DDBJ databases">
        <title>High-quality chromosome-scale genome assembly of Pensacola bahiagrass (Paspalum notatum Flugge var. saurae).</title>
        <authorList>
            <person name="Vega J.M."/>
            <person name="Podio M."/>
            <person name="Orjuela J."/>
            <person name="Siena L.A."/>
            <person name="Pessino S.C."/>
            <person name="Combes M.C."/>
            <person name="Mariac C."/>
            <person name="Albertini E."/>
            <person name="Pupilli F."/>
            <person name="Ortiz J.P.A."/>
            <person name="Leblanc O."/>
        </authorList>
    </citation>
    <scope>NUCLEOTIDE SEQUENCE [LARGE SCALE GENOMIC DNA]</scope>
    <source>
        <strain evidence="25">R1</strain>
        <tissue evidence="25">Leaf</tissue>
    </source>
</reference>
<dbReference type="PROSITE" id="PS00108">
    <property type="entry name" value="PROTEIN_KINASE_ST"/>
    <property type="match status" value="1"/>
</dbReference>
<evidence type="ECO:0000256" key="17">
    <source>
        <dbReference type="ARBA" id="ARBA00047899"/>
    </source>
</evidence>
<evidence type="ECO:0000256" key="10">
    <source>
        <dbReference type="ARBA" id="ARBA00022777"/>
    </source>
</evidence>
<dbReference type="InterPro" id="IPR008271">
    <property type="entry name" value="Ser/Thr_kinase_AS"/>
</dbReference>
<proteinExistence type="predicted"/>
<evidence type="ECO:0000256" key="21">
    <source>
        <dbReference type="SAM" id="Phobius"/>
    </source>
</evidence>
<dbReference type="EMBL" id="CP144750">
    <property type="protein sequence ID" value="WVZ79389.1"/>
    <property type="molecule type" value="Genomic_DNA"/>
</dbReference>
<dbReference type="PANTHER" id="PTHR47976:SF10">
    <property type="entry name" value="RECEPTOR-LIKE SERINE_THREONINE-PROTEIN KINASE"/>
    <property type="match status" value="1"/>
</dbReference>
<dbReference type="AlphaFoldDB" id="A0AAQ3TVL7"/>
<keyword evidence="3" id="KW-0723">Serine/threonine-protein kinase</keyword>
<keyword evidence="12 21" id="KW-1133">Transmembrane helix</keyword>
<keyword evidence="5" id="KW-0808">Transferase</keyword>
<keyword evidence="8" id="KW-0430">Lectin</keyword>
<evidence type="ECO:0000256" key="16">
    <source>
        <dbReference type="ARBA" id="ARBA00023180"/>
    </source>
</evidence>
<evidence type="ECO:0000256" key="7">
    <source>
        <dbReference type="ARBA" id="ARBA00022729"/>
    </source>
</evidence>
<dbReference type="PROSITE" id="PS50011">
    <property type="entry name" value="PROTEIN_KINASE_DOM"/>
    <property type="match status" value="1"/>
</dbReference>
<dbReference type="PROSITE" id="PS50927">
    <property type="entry name" value="BULB_LECTIN"/>
    <property type="match status" value="1"/>
</dbReference>
<dbReference type="InterPro" id="IPR017441">
    <property type="entry name" value="Protein_kinase_ATP_BS"/>
</dbReference>
<dbReference type="Pfam" id="PF01453">
    <property type="entry name" value="B_lectin"/>
    <property type="match status" value="1"/>
</dbReference>
<evidence type="ECO:0000256" key="4">
    <source>
        <dbReference type="ARBA" id="ARBA00022536"/>
    </source>
</evidence>
<dbReference type="InterPro" id="IPR001480">
    <property type="entry name" value="Bulb-type_lectin_dom"/>
</dbReference>
<dbReference type="InterPro" id="IPR000719">
    <property type="entry name" value="Prot_kinase_dom"/>
</dbReference>
<keyword evidence="16" id="KW-0325">Glycoprotein</keyword>
<dbReference type="FunFam" id="1.10.510.10:FF:001023">
    <property type="entry name" value="Os07g0541700 protein"/>
    <property type="match status" value="1"/>
</dbReference>
<dbReference type="GO" id="GO:0030246">
    <property type="term" value="F:carbohydrate binding"/>
    <property type="evidence" value="ECO:0007669"/>
    <property type="project" value="UniProtKB-KW"/>
</dbReference>
<evidence type="ECO:0000256" key="11">
    <source>
        <dbReference type="ARBA" id="ARBA00022840"/>
    </source>
</evidence>
<gene>
    <name evidence="25" type="ORF">U9M48_026969</name>
</gene>
<keyword evidence="26" id="KW-1185">Reference proteome</keyword>
<evidence type="ECO:0000313" key="25">
    <source>
        <dbReference type="EMBL" id="WVZ79389.1"/>
    </source>
</evidence>
<keyword evidence="7 22" id="KW-0732">Signal</keyword>
<dbReference type="PANTHER" id="PTHR47976">
    <property type="entry name" value="G-TYPE LECTIN S-RECEPTOR-LIKE SERINE/THREONINE-PROTEIN KINASE SD2-5"/>
    <property type="match status" value="1"/>
</dbReference>
<evidence type="ECO:0000259" key="24">
    <source>
        <dbReference type="PROSITE" id="PS50927"/>
    </source>
</evidence>
<dbReference type="InterPro" id="IPR011009">
    <property type="entry name" value="Kinase-like_dom_sf"/>
</dbReference>
<protein>
    <recommendedName>
        <fullName evidence="2">non-specific serine/threonine protein kinase</fullName>
        <ecNumber evidence="2">2.7.11.1</ecNumber>
    </recommendedName>
</protein>
<dbReference type="Gene3D" id="2.90.10.10">
    <property type="entry name" value="Bulb-type lectin domain"/>
    <property type="match status" value="2"/>
</dbReference>
<evidence type="ECO:0000256" key="18">
    <source>
        <dbReference type="ARBA" id="ARBA00048679"/>
    </source>
</evidence>
<dbReference type="SMART" id="SM00108">
    <property type="entry name" value="B_lectin"/>
    <property type="match status" value="1"/>
</dbReference>
<keyword evidence="15" id="KW-0675">Receptor</keyword>
<keyword evidence="9 19" id="KW-0547">Nucleotide-binding</keyword>
<dbReference type="GO" id="GO:0004674">
    <property type="term" value="F:protein serine/threonine kinase activity"/>
    <property type="evidence" value="ECO:0007669"/>
    <property type="project" value="UniProtKB-KW"/>
</dbReference>
<keyword evidence="6 21" id="KW-0812">Transmembrane</keyword>
<feature type="transmembrane region" description="Helical" evidence="21">
    <location>
        <begin position="429"/>
        <end position="451"/>
    </location>
</feature>
<name>A0AAQ3TVL7_PASNO</name>
<evidence type="ECO:0000313" key="26">
    <source>
        <dbReference type="Proteomes" id="UP001341281"/>
    </source>
</evidence>
<dbReference type="Proteomes" id="UP001341281">
    <property type="component" value="Chromosome 06"/>
</dbReference>
<dbReference type="GO" id="GO:0051707">
    <property type="term" value="P:response to other organism"/>
    <property type="evidence" value="ECO:0007669"/>
    <property type="project" value="UniProtKB-ARBA"/>
</dbReference>
<evidence type="ECO:0000256" key="22">
    <source>
        <dbReference type="SAM" id="SignalP"/>
    </source>
</evidence>
<dbReference type="PROSITE" id="PS00107">
    <property type="entry name" value="PROTEIN_KINASE_ATP"/>
    <property type="match status" value="1"/>
</dbReference>
<evidence type="ECO:0000256" key="12">
    <source>
        <dbReference type="ARBA" id="ARBA00022989"/>
    </source>
</evidence>
<dbReference type="SMART" id="SM00220">
    <property type="entry name" value="S_TKc"/>
    <property type="match status" value="1"/>
</dbReference>
<dbReference type="SUPFAM" id="SSF51110">
    <property type="entry name" value="alpha-D-mannose-specific plant lectins"/>
    <property type="match status" value="2"/>
</dbReference>
<evidence type="ECO:0000256" key="6">
    <source>
        <dbReference type="ARBA" id="ARBA00022692"/>
    </source>
</evidence>
<organism evidence="25 26">
    <name type="scientific">Paspalum notatum var. saurae</name>
    <dbReference type="NCBI Taxonomy" id="547442"/>
    <lineage>
        <taxon>Eukaryota</taxon>
        <taxon>Viridiplantae</taxon>
        <taxon>Streptophyta</taxon>
        <taxon>Embryophyta</taxon>
        <taxon>Tracheophyta</taxon>
        <taxon>Spermatophyta</taxon>
        <taxon>Magnoliopsida</taxon>
        <taxon>Liliopsida</taxon>
        <taxon>Poales</taxon>
        <taxon>Poaceae</taxon>
        <taxon>PACMAD clade</taxon>
        <taxon>Panicoideae</taxon>
        <taxon>Andropogonodae</taxon>
        <taxon>Paspaleae</taxon>
        <taxon>Paspalinae</taxon>
        <taxon>Paspalum</taxon>
    </lineage>
</organism>
<comment type="catalytic activity">
    <reaction evidence="18">
        <text>L-seryl-[protein] + ATP = O-phospho-L-seryl-[protein] + ADP + H(+)</text>
        <dbReference type="Rhea" id="RHEA:17989"/>
        <dbReference type="Rhea" id="RHEA-COMP:9863"/>
        <dbReference type="Rhea" id="RHEA-COMP:11604"/>
        <dbReference type="ChEBI" id="CHEBI:15378"/>
        <dbReference type="ChEBI" id="CHEBI:29999"/>
        <dbReference type="ChEBI" id="CHEBI:30616"/>
        <dbReference type="ChEBI" id="CHEBI:83421"/>
        <dbReference type="ChEBI" id="CHEBI:456216"/>
        <dbReference type="EC" id="2.7.11.1"/>
    </reaction>
</comment>
<sequence length="652" mass="71511">MPAIMPTSPCFALRHLLPFLVAVLALVQLQARLLPAAAAAVAQTNLTSGDTLTPPDYITSPSGGFAFGFRAHDSDPTKFILATWFRIGDDNSMPQPESVVWFAKESSMGATPNATAQSVLSIRPADGQLTLTDGSQVLWNASNPSTQRGSVLVLSDSGNVMLLGDGGEDDVLWESFGYPTDTLLPGQTLLGGLYSKRADTEFTTGRFTLAAQSDGNVVLYIDLFTGNILQNAYWATNTNGPNSNTTITFDEQGHLNYTLYYNGTVKSVNTLISPDDTSTPGGDLHYFHFARMDTDGIVRTYVRPRNGGENPSWAVSGTLPSEGDGGGEEDEFSLVEMPHTTWEISIYYKKFPSVTEEQCRDYCLSDCFCAAALMIGGSDCAEVGALTYGRQGSDVATNALIKVRKGNTSNTARPSRSARTRAILRPYKIITVCLAIILVITVGGIVAWYHLSRSRDGQQPLSSSVRAFSWKELYQATDGFKKLLGKGSFGEVYKGAMRSPQQPTQLIAVKKLIDSHEYSEQEFSNEVQSIGQIHHRNLVRMIGYCKEGKHRMLVFEFMPGGSLRNILFNQKERRPPWHWRAEAALAIARGIEYLHDGCSARIIHCDIKPDNILLDDLGIPRITDFGIAKLLGNQQVHTTVTHVRGHQRVYCA</sequence>
<feature type="signal peptide" evidence="22">
    <location>
        <begin position="1"/>
        <end position="31"/>
    </location>
</feature>
<dbReference type="Pfam" id="PF07714">
    <property type="entry name" value="PK_Tyr_Ser-Thr"/>
    <property type="match status" value="1"/>
</dbReference>
<feature type="binding site" evidence="19">
    <location>
        <position position="511"/>
    </location>
    <ligand>
        <name>ATP</name>
        <dbReference type="ChEBI" id="CHEBI:30616"/>
    </ligand>
</feature>
<evidence type="ECO:0000256" key="20">
    <source>
        <dbReference type="SAM" id="MobiDB-lite"/>
    </source>
</evidence>
<evidence type="ECO:0000256" key="13">
    <source>
        <dbReference type="ARBA" id="ARBA00023136"/>
    </source>
</evidence>
<dbReference type="InterPro" id="IPR001245">
    <property type="entry name" value="Ser-Thr/Tyr_kinase_cat_dom"/>
</dbReference>
<evidence type="ECO:0000256" key="1">
    <source>
        <dbReference type="ARBA" id="ARBA00004479"/>
    </source>
</evidence>
<feature type="domain" description="Bulb-type lectin" evidence="24">
    <location>
        <begin position="43"/>
        <end position="175"/>
    </location>
</feature>
<comment type="catalytic activity">
    <reaction evidence="17">
        <text>L-threonyl-[protein] + ATP = O-phospho-L-threonyl-[protein] + ADP + H(+)</text>
        <dbReference type="Rhea" id="RHEA:46608"/>
        <dbReference type="Rhea" id="RHEA-COMP:11060"/>
        <dbReference type="Rhea" id="RHEA-COMP:11605"/>
        <dbReference type="ChEBI" id="CHEBI:15378"/>
        <dbReference type="ChEBI" id="CHEBI:30013"/>
        <dbReference type="ChEBI" id="CHEBI:30616"/>
        <dbReference type="ChEBI" id="CHEBI:61977"/>
        <dbReference type="ChEBI" id="CHEBI:456216"/>
        <dbReference type="EC" id="2.7.11.1"/>
    </reaction>
</comment>
<feature type="domain" description="Protein kinase" evidence="23">
    <location>
        <begin position="478"/>
        <end position="652"/>
    </location>
</feature>
<dbReference type="SUPFAM" id="SSF56112">
    <property type="entry name" value="Protein kinase-like (PK-like)"/>
    <property type="match status" value="1"/>
</dbReference>
<keyword evidence="14" id="KW-1015">Disulfide bond</keyword>
<feature type="region of interest" description="Disordered" evidence="20">
    <location>
        <begin position="308"/>
        <end position="328"/>
    </location>
</feature>
<accession>A0AAQ3TVL7</accession>
<evidence type="ECO:0000256" key="5">
    <source>
        <dbReference type="ARBA" id="ARBA00022679"/>
    </source>
</evidence>
<evidence type="ECO:0000256" key="9">
    <source>
        <dbReference type="ARBA" id="ARBA00022741"/>
    </source>
</evidence>
<keyword evidence="4" id="KW-0245">EGF-like domain</keyword>
<dbReference type="GO" id="GO:0016020">
    <property type="term" value="C:membrane"/>
    <property type="evidence" value="ECO:0007669"/>
    <property type="project" value="UniProtKB-SubCell"/>
</dbReference>